<reference evidence="11 12" key="1">
    <citation type="submission" date="2020-07" db="EMBL/GenBank/DDBJ databases">
        <title>Genomic Encyclopedia of Type Strains, Phase III (KMG-III): the genomes of soil and plant-associated and newly described type strains.</title>
        <authorList>
            <person name="Whitman W."/>
        </authorList>
    </citation>
    <scope>NUCLEOTIDE SEQUENCE [LARGE SCALE GENOMIC DNA]</scope>
    <source>
        <strain evidence="11 12">CECT 8576</strain>
    </source>
</reference>
<dbReference type="PROSITE" id="PS50968">
    <property type="entry name" value="BIOTINYL_LIPOYL"/>
    <property type="match status" value="1"/>
</dbReference>
<dbReference type="GO" id="GO:0003989">
    <property type="term" value="F:acetyl-CoA carboxylase activity"/>
    <property type="evidence" value="ECO:0007669"/>
    <property type="project" value="InterPro"/>
</dbReference>
<evidence type="ECO:0000256" key="8">
    <source>
        <dbReference type="RuleBase" id="RU364072"/>
    </source>
</evidence>
<evidence type="ECO:0000256" key="9">
    <source>
        <dbReference type="SAM" id="MobiDB-lite"/>
    </source>
</evidence>
<dbReference type="InterPro" id="IPR001249">
    <property type="entry name" value="AcCoA_biotinCC"/>
</dbReference>
<evidence type="ECO:0000259" key="10">
    <source>
        <dbReference type="PROSITE" id="PS50968"/>
    </source>
</evidence>
<dbReference type="RefSeq" id="WP_179537238.1">
    <property type="nucleotide sequence ID" value="NZ_JACBYW010000010.1"/>
</dbReference>
<gene>
    <name evidence="11" type="ORF">FHR84_004305</name>
</gene>
<evidence type="ECO:0000256" key="1">
    <source>
        <dbReference type="ARBA" id="ARBA00005194"/>
    </source>
</evidence>
<organism evidence="11 12">
    <name type="scientific">Actinopolyspora biskrensis</name>
    <dbReference type="NCBI Taxonomy" id="1470178"/>
    <lineage>
        <taxon>Bacteria</taxon>
        <taxon>Bacillati</taxon>
        <taxon>Actinomycetota</taxon>
        <taxon>Actinomycetes</taxon>
        <taxon>Actinopolysporales</taxon>
        <taxon>Actinopolysporaceae</taxon>
        <taxon>Actinopolyspora</taxon>
    </lineage>
</organism>
<sequence length="180" mass="19879">MTQRAMNRLEREFDDESTGVPAAGSEYEKRVLLDELLERVRHHSVRFLADVSRSPRSLRVRAGDVSFDIEWSESGHDVMEAGDTASVVTERGDAVTREHDSLVSPTVGVYYEAPEPGAEPFVRAGDAVEQGQQVGIVEAMKLMIPVRAERACRIVEPLKANGESVEYGEALFTVTSVDED</sequence>
<keyword evidence="3 8" id="KW-0444">Lipid biosynthesis</keyword>
<evidence type="ECO:0000256" key="3">
    <source>
        <dbReference type="ARBA" id="ARBA00022516"/>
    </source>
</evidence>
<dbReference type="InterPro" id="IPR001882">
    <property type="entry name" value="Biotin_BS"/>
</dbReference>
<name>A0A852ZFY9_9ACTN</name>
<evidence type="ECO:0000313" key="11">
    <source>
        <dbReference type="EMBL" id="NYH80933.1"/>
    </source>
</evidence>
<dbReference type="InterPro" id="IPR011053">
    <property type="entry name" value="Single_hybrid_motif"/>
</dbReference>
<evidence type="ECO:0000256" key="7">
    <source>
        <dbReference type="ARBA" id="ARBA00023267"/>
    </source>
</evidence>
<dbReference type="PANTHER" id="PTHR45266">
    <property type="entry name" value="OXALOACETATE DECARBOXYLASE ALPHA CHAIN"/>
    <property type="match status" value="1"/>
</dbReference>
<dbReference type="PROSITE" id="PS00188">
    <property type="entry name" value="BIOTIN"/>
    <property type="match status" value="1"/>
</dbReference>
<evidence type="ECO:0000313" key="12">
    <source>
        <dbReference type="Proteomes" id="UP000548304"/>
    </source>
</evidence>
<dbReference type="CDD" id="cd06850">
    <property type="entry name" value="biotinyl_domain"/>
    <property type="match status" value="1"/>
</dbReference>
<dbReference type="EMBL" id="JACBYW010000010">
    <property type="protein sequence ID" value="NYH80933.1"/>
    <property type="molecule type" value="Genomic_DNA"/>
</dbReference>
<keyword evidence="5 8" id="KW-0443">Lipid metabolism</keyword>
<dbReference type="AlphaFoldDB" id="A0A852ZFY9"/>
<keyword evidence="6 8" id="KW-0275">Fatty acid biosynthesis</keyword>
<dbReference type="UniPathway" id="UPA00094"/>
<proteinExistence type="predicted"/>
<dbReference type="InterPro" id="IPR000089">
    <property type="entry name" value="Biotin_lipoyl"/>
</dbReference>
<keyword evidence="4 8" id="KW-0276">Fatty acid metabolism</keyword>
<evidence type="ECO:0000256" key="6">
    <source>
        <dbReference type="ARBA" id="ARBA00023160"/>
    </source>
</evidence>
<dbReference type="Pfam" id="PF00364">
    <property type="entry name" value="Biotin_lipoyl"/>
    <property type="match status" value="1"/>
</dbReference>
<comment type="caution">
    <text evidence="11">The sequence shown here is derived from an EMBL/GenBank/DDBJ whole genome shotgun (WGS) entry which is preliminary data.</text>
</comment>
<dbReference type="SUPFAM" id="SSF51230">
    <property type="entry name" value="Single hybrid motif"/>
    <property type="match status" value="1"/>
</dbReference>
<evidence type="ECO:0000256" key="4">
    <source>
        <dbReference type="ARBA" id="ARBA00022832"/>
    </source>
</evidence>
<dbReference type="PRINTS" id="PR01071">
    <property type="entry name" value="ACOABIOTINCC"/>
</dbReference>
<feature type="region of interest" description="Disordered" evidence="9">
    <location>
        <begin position="1"/>
        <end position="21"/>
    </location>
</feature>
<keyword evidence="12" id="KW-1185">Reference proteome</keyword>
<dbReference type="GO" id="GO:0009317">
    <property type="term" value="C:acetyl-CoA carboxylase complex"/>
    <property type="evidence" value="ECO:0007669"/>
    <property type="project" value="InterPro"/>
</dbReference>
<dbReference type="Gene3D" id="2.40.50.100">
    <property type="match status" value="1"/>
</dbReference>
<keyword evidence="7 8" id="KW-0092">Biotin</keyword>
<evidence type="ECO:0000256" key="5">
    <source>
        <dbReference type="ARBA" id="ARBA00023098"/>
    </source>
</evidence>
<protein>
    <recommendedName>
        <fullName evidence="2 8">Biotin carboxyl carrier protein of acetyl-CoA carboxylase</fullName>
    </recommendedName>
</protein>
<dbReference type="GO" id="GO:0006633">
    <property type="term" value="P:fatty acid biosynthetic process"/>
    <property type="evidence" value="ECO:0007669"/>
    <property type="project" value="UniProtKB-UniPathway"/>
</dbReference>
<feature type="domain" description="Lipoyl-binding" evidence="10">
    <location>
        <begin position="99"/>
        <end position="175"/>
    </location>
</feature>
<dbReference type="InterPro" id="IPR050709">
    <property type="entry name" value="Biotin_Carboxyl_Carrier/Decarb"/>
</dbReference>
<comment type="function">
    <text evidence="8">This protein is a component of the acetyl coenzyme A carboxylase complex; first, biotin carboxylase catalyzes the carboxylation of the carrier protein and then the transcarboxylase transfers the carboxyl group to form malonyl-CoA.</text>
</comment>
<dbReference type="PANTHER" id="PTHR45266:SF3">
    <property type="entry name" value="OXALOACETATE DECARBOXYLASE ALPHA CHAIN"/>
    <property type="match status" value="1"/>
</dbReference>
<evidence type="ECO:0000256" key="2">
    <source>
        <dbReference type="ARBA" id="ARBA00017562"/>
    </source>
</evidence>
<dbReference type="Proteomes" id="UP000548304">
    <property type="component" value="Unassembled WGS sequence"/>
</dbReference>
<accession>A0A852ZFY9</accession>
<comment type="pathway">
    <text evidence="1 8">Lipid metabolism; fatty acid biosynthesis.</text>
</comment>